<evidence type="ECO:0000256" key="1">
    <source>
        <dbReference type="ARBA" id="ARBA00001971"/>
    </source>
</evidence>
<evidence type="ECO:0000256" key="9">
    <source>
        <dbReference type="PIRSR" id="PIRSR602401-1"/>
    </source>
</evidence>
<dbReference type="GO" id="GO:0020037">
    <property type="term" value="F:heme binding"/>
    <property type="evidence" value="ECO:0007669"/>
    <property type="project" value="InterPro"/>
</dbReference>
<accession>A0AAD7J2Y7</accession>
<comment type="pathway">
    <text evidence="2">Secondary metabolite biosynthesis.</text>
</comment>
<proteinExistence type="inferred from homology"/>
<evidence type="ECO:0000256" key="5">
    <source>
        <dbReference type="ARBA" id="ARBA00022723"/>
    </source>
</evidence>
<dbReference type="PRINTS" id="PR00463">
    <property type="entry name" value="EP450I"/>
</dbReference>
<keyword evidence="7 9" id="KW-0408">Iron</keyword>
<dbReference type="EMBL" id="JARJLG010000066">
    <property type="protein sequence ID" value="KAJ7754682.1"/>
    <property type="molecule type" value="Genomic_DNA"/>
</dbReference>
<evidence type="ECO:0000256" key="8">
    <source>
        <dbReference type="ARBA" id="ARBA00023033"/>
    </source>
</evidence>
<feature type="binding site" description="axial binding residue" evidence="9">
    <location>
        <position position="471"/>
    </location>
    <ligand>
        <name>heme</name>
        <dbReference type="ChEBI" id="CHEBI:30413"/>
    </ligand>
    <ligandPart>
        <name>Fe</name>
        <dbReference type="ChEBI" id="CHEBI:18248"/>
    </ligandPart>
</feature>
<dbReference type="Gene3D" id="1.10.630.10">
    <property type="entry name" value="Cytochrome P450"/>
    <property type="match status" value="1"/>
</dbReference>
<sequence>MSLILPALTICVAGATLVYLWRQKWGRPSTFLPPGPHRDPLIGNLRQMPSDKVPLIFHEWAKTYGDVMYLKVPGQAIVVLDSLRAAEDLLEKRSAIYSDRPKFPVYELFGWTCTLTMMPYGKKFSQYRQMHHSYLNREKCADYKPMQLVEARTLANNLLTLPWDQYENALSRFATGVITQIVAGHRIESEDDIYLRMSKMVLESLARAAQVPAGTAIDFFPFLEHFPSWFPGTRYAQMAREWRPTVRELHTFPVETVKKQREEGVATPSFILTHLDAVGTSSMTEEYEQDLQGNAAAMFTAVPVVSNLKETEKTWGVLSVFLLAMVLYPDCQRKAQQEIESVIGASRLPEFEDRAKLPYVECIYEELFRWNPGVPLGRMVPDLSCIIFNSPRQRYHTGACKTTHTAGCLYPQAPLSSPISVHKLTFRRGMTLDPEIYSNPTEFVPERYLPQPIGMGEPHFSGKFGFGRRICTGQYLAANSVWIAVATILATCRITNAIDEKGEIIVPENAMTYGLMRYCIKFAFVLLLTRPDSHPVDFRCAIEPRTPQSKSLVMEGLHAEAEY</sequence>
<dbReference type="InterPro" id="IPR002401">
    <property type="entry name" value="Cyt_P450_E_grp-I"/>
</dbReference>
<name>A0AAD7J2Y7_9AGAR</name>
<reference evidence="10" key="1">
    <citation type="submission" date="2023-03" db="EMBL/GenBank/DDBJ databases">
        <title>Massive genome expansion in bonnet fungi (Mycena s.s.) driven by repeated elements and novel gene families across ecological guilds.</title>
        <authorList>
            <consortium name="Lawrence Berkeley National Laboratory"/>
            <person name="Harder C.B."/>
            <person name="Miyauchi S."/>
            <person name="Viragh M."/>
            <person name="Kuo A."/>
            <person name="Thoen E."/>
            <person name="Andreopoulos B."/>
            <person name="Lu D."/>
            <person name="Skrede I."/>
            <person name="Drula E."/>
            <person name="Henrissat B."/>
            <person name="Morin E."/>
            <person name="Kohler A."/>
            <person name="Barry K."/>
            <person name="LaButti K."/>
            <person name="Morin E."/>
            <person name="Salamov A."/>
            <person name="Lipzen A."/>
            <person name="Mereny Z."/>
            <person name="Hegedus B."/>
            <person name="Baldrian P."/>
            <person name="Stursova M."/>
            <person name="Weitz H."/>
            <person name="Taylor A."/>
            <person name="Grigoriev I.V."/>
            <person name="Nagy L.G."/>
            <person name="Martin F."/>
            <person name="Kauserud H."/>
        </authorList>
    </citation>
    <scope>NUCLEOTIDE SEQUENCE</scope>
    <source>
        <strain evidence="10">CBHHK188m</strain>
    </source>
</reference>
<comment type="similarity">
    <text evidence="3">Belongs to the cytochrome P450 family.</text>
</comment>
<evidence type="ECO:0000256" key="4">
    <source>
        <dbReference type="ARBA" id="ARBA00022617"/>
    </source>
</evidence>
<dbReference type="InterPro" id="IPR001128">
    <property type="entry name" value="Cyt_P450"/>
</dbReference>
<dbReference type="PANTHER" id="PTHR46300:SF5">
    <property type="entry name" value="CYTOCHROME P450"/>
    <property type="match status" value="1"/>
</dbReference>
<dbReference type="GO" id="GO:0004497">
    <property type="term" value="F:monooxygenase activity"/>
    <property type="evidence" value="ECO:0007669"/>
    <property type="project" value="UniProtKB-KW"/>
</dbReference>
<keyword evidence="5 9" id="KW-0479">Metal-binding</keyword>
<evidence type="ECO:0000256" key="6">
    <source>
        <dbReference type="ARBA" id="ARBA00023002"/>
    </source>
</evidence>
<protein>
    <submittedName>
        <fullName evidence="10">Cytochrome P450</fullName>
    </submittedName>
</protein>
<dbReference type="CDD" id="cd11065">
    <property type="entry name" value="CYP64-like"/>
    <property type="match status" value="1"/>
</dbReference>
<keyword evidence="4 9" id="KW-0349">Heme</keyword>
<comment type="caution">
    <text evidence="10">The sequence shown here is derived from an EMBL/GenBank/DDBJ whole genome shotgun (WGS) entry which is preliminary data.</text>
</comment>
<dbReference type="InterPro" id="IPR036396">
    <property type="entry name" value="Cyt_P450_sf"/>
</dbReference>
<evidence type="ECO:0000256" key="2">
    <source>
        <dbReference type="ARBA" id="ARBA00005179"/>
    </source>
</evidence>
<gene>
    <name evidence="10" type="ORF">DFH07DRAFT_1029140</name>
</gene>
<evidence type="ECO:0000313" key="11">
    <source>
        <dbReference type="Proteomes" id="UP001215280"/>
    </source>
</evidence>
<dbReference type="Pfam" id="PF00067">
    <property type="entry name" value="p450"/>
    <property type="match status" value="2"/>
</dbReference>
<dbReference type="AlphaFoldDB" id="A0AAD7J2Y7"/>
<keyword evidence="8" id="KW-0503">Monooxygenase</keyword>
<dbReference type="SUPFAM" id="SSF48264">
    <property type="entry name" value="Cytochrome P450"/>
    <property type="match status" value="2"/>
</dbReference>
<evidence type="ECO:0000256" key="7">
    <source>
        <dbReference type="ARBA" id="ARBA00023004"/>
    </source>
</evidence>
<evidence type="ECO:0000256" key="3">
    <source>
        <dbReference type="ARBA" id="ARBA00010617"/>
    </source>
</evidence>
<keyword evidence="11" id="KW-1185">Reference proteome</keyword>
<organism evidence="10 11">
    <name type="scientific">Mycena maculata</name>
    <dbReference type="NCBI Taxonomy" id="230809"/>
    <lineage>
        <taxon>Eukaryota</taxon>
        <taxon>Fungi</taxon>
        <taxon>Dikarya</taxon>
        <taxon>Basidiomycota</taxon>
        <taxon>Agaricomycotina</taxon>
        <taxon>Agaricomycetes</taxon>
        <taxon>Agaricomycetidae</taxon>
        <taxon>Agaricales</taxon>
        <taxon>Marasmiineae</taxon>
        <taxon>Mycenaceae</taxon>
        <taxon>Mycena</taxon>
    </lineage>
</organism>
<comment type="cofactor">
    <cofactor evidence="1 9">
        <name>heme</name>
        <dbReference type="ChEBI" id="CHEBI:30413"/>
    </cofactor>
</comment>
<keyword evidence="6" id="KW-0560">Oxidoreductase</keyword>
<dbReference type="Proteomes" id="UP001215280">
    <property type="component" value="Unassembled WGS sequence"/>
</dbReference>
<dbReference type="InterPro" id="IPR050364">
    <property type="entry name" value="Cytochrome_P450_fung"/>
</dbReference>
<dbReference type="GO" id="GO:0005506">
    <property type="term" value="F:iron ion binding"/>
    <property type="evidence" value="ECO:0007669"/>
    <property type="project" value="InterPro"/>
</dbReference>
<dbReference type="GO" id="GO:0016705">
    <property type="term" value="F:oxidoreductase activity, acting on paired donors, with incorporation or reduction of molecular oxygen"/>
    <property type="evidence" value="ECO:0007669"/>
    <property type="project" value="InterPro"/>
</dbReference>
<evidence type="ECO:0000313" key="10">
    <source>
        <dbReference type="EMBL" id="KAJ7754682.1"/>
    </source>
</evidence>
<dbReference type="PANTHER" id="PTHR46300">
    <property type="entry name" value="P450, PUTATIVE (EUROFUNG)-RELATED-RELATED"/>
    <property type="match status" value="1"/>
</dbReference>